<dbReference type="AlphaFoldDB" id="A0AAE0GSR8"/>
<accession>A0AAE0GSR8</accession>
<comment type="subcellular location">
    <subcellularLocation>
        <location evidence="2">Nucleus</location>
    </subcellularLocation>
</comment>
<evidence type="ECO:0000256" key="7">
    <source>
        <dbReference type="ARBA" id="ARBA00023242"/>
    </source>
</evidence>
<evidence type="ECO:0000256" key="3">
    <source>
        <dbReference type="ARBA" id="ARBA00006958"/>
    </source>
</evidence>
<evidence type="ECO:0000256" key="5">
    <source>
        <dbReference type="ARBA" id="ARBA00022723"/>
    </source>
</evidence>
<dbReference type="EMBL" id="LGRX02002830">
    <property type="protein sequence ID" value="KAK3283373.1"/>
    <property type="molecule type" value="Genomic_DNA"/>
</dbReference>
<evidence type="ECO:0000313" key="9">
    <source>
        <dbReference type="EMBL" id="KAK3283373.1"/>
    </source>
</evidence>
<keyword evidence="10" id="KW-1185">Reference proteome</keyword>
<dbReference type="PANTHER" id="PTHR22930">
    <property type="match status" value="1"/>
</dbReference>
<evidence type="ECO:0000256" key="6">
    <source>
        <dbReference type="ARBA" id="ARBA00022801"/>
    </source>
</evidence>
<dbReference type="GO" id="GO:0016787">
    <property type="term" value="F:hydrolase activity"/>
    <property type="evidence" value="ECO:0007669"/>
    <property type="project" value="UniProtKB-KW"/>
</dbReference>
<keyword evidence="5" id="KW-0479">Metal-binding</keyword>
<comment type="cofactor">
    <cofactor evidence="1">
        <name>a divalent metal cation</name>
        <dbReference type="ChEBI" id="CHEBI:60240"/>
    </cofactor>
</comment>
<keyword evidence="4" id="KW-0540">Nuclease</keyword>
<dbReference type="GO" id="GO:0005634">
    <property type="term" value="C:nucleus"/>
    <property type="evidence" value="ECO:0007669"/>
    <property type="project" value="UniProtKB-SubCell"/>
</dbReference>
<dbReference type="PANTHER" id="PTHR22930:SF85">
    <property type="entry name" value="GH03217P-RELATED"/>
    <property type="match status" value="1"/>
</dbReference>
<proteinExistence type="inferred from homology"/>
<evidence type="ECO:0000259" key="8">
    <source>
        <dbReference type="Pfam" id="PF13359"/>
    </source>
</evidence>
<protein>
    <recommendedName>
        <fullName evidence="8">DDE Tnp4 domain-containing protein</fullName>
    </recommendedName>
</protein>
<gene>
    <name evidence="9" type="ORF">CYMTET_8927</name>
</gene>
<feature type="domain" description="DDE Tnp4" evidence="8">
    <location>
        <begin position="136"/>
        <end position="270"/>
    </location>
</feature>
<comment type="similarity">
    <text evidence="3">Belongs to the HARBI1 family.</text>
</comment>
<evidence type="ECO:0000256" key="1">
    <source>
        <dbReference type="ARBA" id="ARBA00001968"/>
    </source>
</evidence>
<dbReference type="Pfam" id="PF13359">
    <property type="entry name" value="DDE_Tnp_4"/>
    <property type="match status" value="1"/>
</dbReference>
<reference evidence="9 10" key="1">
    <citation type="journal article" date="2015" name="Genome Biol. Evol.">
        <title>Comparative Genomics of a Bacterivorous Green Alga Reveals Evolutionary Causalities and Consequences of Phago-Mixotrophic Mode of Nutrition.</title>
        <authorList>
            <person name="Burns J.A."/>
            <person name="Paasch A."/>
            <person name="Narechania A."/>
            <person name="Kim E."/>
        </authorList>
    </citation>
    <scope>NUCLEOTIDE SEQUENCE [LARGE SCALE GENOMIC DNA]</scope>
    <source>
        <strain evidence="9 10">PLY_AMNH</strain>
    </source>
</reference>
<organism evidence="9 10">
    <name type="scientific">Cymbomonas tetramitiformis</name>
    <dbReference type="NCBI Taxonomy" id="36881"/>
    <lineage>
        <taxon>Eukaryota</taxon>
        <taxon>Viridiplantae</taxon>
        <taxon>Chlorophyta</taxon>
        <taxon>Pyramimonadophyceae</taxon>
        <taxon>Pyramimonadales</taxon>
        <taxon>Pyramimonadaceae</taxon>
        <taxon>Cymbomonas</taxon>
    </lineage>
</organism>
<keyword evidence="7" id="KW-0539">Nucleus</keyword>
<name>A0AAE0GSR8_9CHLO</name>
<dbReference type="InterPro" id="IPR027806">
    <property type="entry name" value="HARBI1_dom"/>
</dbReference>
<keyword evidence="6" id="KW-0378">Hydrolase</keyword>
<comment type="caution">
    <text evidence="9">The sequence shown here is derived from an EMBL/GenBank/DDBJ whole genome shotgun (WGS) entry which is preliminary data.</text>
</comment>
<sequence length="275" mass="31392">MDWNRRLAELPDFEFQRTYKLSKDAFARLCDRIRPRLVVDDRQAMRSSGSSISPELRLSMTLRYLAGGHYLDIMHLHQVKSHASFYKIIWHVVDVLIMELDDLAEFPIDDPAKLKTLSDGFYELSGQVVRGCVGALDGIAFKIHKPIQDDSMNPMAYWNRKGFFAIVCQAIRDADARFRWFTATAQGSCRDSTAWQMTALAGALKVAGLRLGCWIAADDAYGNSDYLLCPYPGRRLDIPEDSFNYFQSKCRITIERAFGILVARWQICENRGSAR</sequence>
<dbReference type="GO" id="GO:0004518">
    <property type="term" value="F:nuclease activity"/>
    <property type="evidence" value="ECO:0007669"/>
    <property type="project" value="UniProtKB-KW"/>
</dbReference>
<evidence type="ECO:0000256" key="2">
    <source>
        <dbReference type="ARBA" id="ARBA00004123"/>
    </source>
</evidence>
<evidence type="ECO:0000313" key="10">
    <source>
        <dbReference type="Proteomes" id="UP001190700"/>
    </source>
</evidence>
<dbReference type="GO" id="GO:0046872">
    <property type="term" value="F:metal ion binding"/>
    <property type="evidence" value="ECO:0007669"/>
    <property type="project" value="UniProtKB-KW"/>
</dbReference>
<dbReference type="Proteomes" id="UP001190700">
    <property type="component" value="Unassembled WGS sequence"/>
</dbReference>
<dbReference type="InterPro" id="IPR045249">
    <property type="entry name" value="HARBI1-like"/>
</dbReference>
<evidence type="ECO:0000256" key="4">
    <source>
        <dbReference type="ARBA" id="ARBA00022722"/>
    </source>
</evidence>